<dbReference type="InterPro" id="IPR025709">
    <property type="entry name" value="Leu_tRNA-synth_edit"/>
</dbReference>
<dbReference type="GO" id="GO:0005829">
    <property type="term" value="C:cytosol"/>
    <property type="evidence" value="ECO:0007669"/>
    <property type="project" value="TreeGrafter"/>
</dbReference>
<dbReference type="InterPro" id="IPR002302">
    <property type="entry name" value="Leu-tRNA-ligase"/>
</dbReference>
<evidence type="ECO:0000256" key="6">
    <source>
        <dbReference type="ARBA" id="ARBA00022917"/>
    </source>
</evidence>
<dbReference type="FunFam" id="3.40.50.620:FF:000056">
    <property type="entry name" value="Leucine--tRNA ligase"/>
    <property type="match status" value="1"/>
</dbReference>
<keyword evidence="4 9" id="KW-0547">Nucleotide-binding</keyword>
<reference evidence="15 16" key="1">
    <citation type="journal article" date="2017" name="ISME J.">
        <title>Potential for microbial H2 and metal transformations associated with novel bacteria and archaea in deep terrestrial subsurface sediments.</title>
        <authorList>
            <person name="Hernsdorf A.W."/>
            <person name="Amano Y."/>
            <person name="Miyakawa K."/>
            <person name="Ise K."/>
            <person name="Suzuki Y."/>
            <person name="Anantharaman K."/>
            <person name="Probst A."/>
            <person name="Burstein D."/>
            <person name="Thomas B.C."/>
            <person name="Banfield J.F."/>
        </authorList>
    </citation>
    <scope>NUCLEOTIDE SEQUENCE [LARGE SCALE GENOMIC DNA]</scope>
    <source>
        <strain evidence="15">HGW-Kuenenbacteria-1</strain>
    </source>
</reference>
<dbReference type="Pfam" id="PF08264">
    <property type="entry name" value="Anticodon_1"/>
    <property type="match status" value="1"/>
</dbReference>
<dbReference type="CDD" id="cd00812">
    <property type="entry name" value="LeuRS_core"/>
    <property type="match status" value="1"/>
</dbReference>
<evidence type="ECO:0000259" key="13">
    <source>
        <dbReference type="Pfam" id="PF09334"/>
    </source>
</evidence>
<evidence type="ECO:0000256" key="5">
    <source>
        <dbReference type="ARBA" id="ARBA00022840"/>
    </source>
</evidence>
<evidence type="ECO:0000256" key="2">
    <source>
        <dbReference type="ARBA" id="ARBA00022490"/>
    </source>
</evidence>
<feature type="domain" description="Methionyl/Leucyl tRNA synthetase" evidence="13">
    <location>
        <begin position="38"/>
        <end position="178"/>
    </location>
</feature>
<dbReference type="FunFam" id="3.40.50.620:FF:000003">
    <property type="entry name" value="Leucine--tRNA ligase"/>
    <property type="match status" value="1"/>
</dbReference>
<dbReference type="Gene3D" id="3.40.50.620">
    <property type="entry name" value="HUPs"/>
    <property type="match status" value="1"/>
</dbReference>
<organism evidence="15 16">
    <name type="scientific">Candidatus Kuenenbacteria bacterium HGW-Kuenenbacteria-1</name>
    <dbReference type="NCBI Taxonomy" id="2013812"/>
    <lineage>
        <taxon>Bacteria</taxon>
        <taxon>Candidatus Kueneniibacteriota</taxon>
    </lineage>
</organism>
<dbReference type="PROSITE" id="PS00178">
    <property type="entry name" value="AA_TRNA_LIGASE_I"/>
    <property type="match status" value="1"/>
</dbReference>
<dbReference type="InterPro" id="IPR009080">
    <property type="entry name" value="tRNAsynth_Ia_anticodon-bd"/>
</dbReference>
<evidence type="ECO:0000256" key="10">
    <source>
        <dbReference type="RuleBase" id="RU363035"/>
    </source>
</evidence>
<comment type="caution">
    <text evidence="9">Lacks conserved residue(s) required for the propagation of feature annotation.</text>
</comment>
<dbReference type="PANTHER" id="PTHR43740:SF2">
    <property type="entry name" value="LEUCINE--TRNA LIGASE, MITOCHONDRIAL"/>
    <property type="match status" value="1"/>
</dbReference>
<dbReference type="Gene3D" id="1.10.730.10">
    <property type="entry name" value="Isoleucyl-tRNA Synthetase, Domain 1"/>
    <property type="match status" value="1"/>
</dbReference>
<dbReference type="GO" id="GO:0002161">
    <property type="term" value="F:aminoacyl-tRNA deacylase activity"/>
    <property type="evidence" value="ECO:0007669"/>
    <property type="project" value="InterPro"/>
</dbReference>
<evidence type="ECO:0000313" key="16">
    <source>
        <dbReference type="Proteomes" id="UP000233414"/>
    </source>
</evidence>
<feature type="short sequence motif" description="'KMSKS' region" evidence="9">
    <location>
        <begin position="603"/>
        <end position="607"/>
    </location>
</feature>
<dbReference type="SUPFAM" id="SSF50677">
    <property type="entry name" value="ValRS/IleRS/LeuRS editing domain"/>
    <property type="match status" value="1"/>
</dbReference>
<dbReference type="GO" id="GO:0006429">
    <property type="term" value="P:leucyl-tRNA aminoacylation"/>
    <property type="evidence" value="ECO:0007669"/>
    <property type="project" value="UniProtKB-UniRule"/>
</dbReference>
<dbReference type="Pfam" id="PF00133">
    <property type="entry name" value="tRNA-synt_1"/>
    <property type="match status" value="1"/>
</dbReference>
<dbReference type="PRINTS" id="PR00985">
    <property type="entry name" value="TRNASYNTHLEU"/>
</dbReference>
<dbReference type="SUPFAM" id="SSF52374">
    <property type="entry name" value="Nucleotidylyl transferase"/>
    <property type="match status" value="1"/>
</dbReference>
<keyword evidence="5 9" id="KW-0067">ATP-binding</keyword>
<dbReference type="InterPro" id="IPR013155">
    <property type="entry name" value="M/V/L/I-tRNA-synth_anticd-bd"/>
</dbReference>
<evidence type="ECO:0000259" key="11">
    <source>
        <dbReference type="Pfam" id="PF00133"/>
    </source>
</evidence>
<feature type="domain" description="Leucyl-tRNA synthetase editing" evidence="14">
    <location>
        <begin position="218"/>
        <end position="426"/>
    </location>
</feature>
<dbReference type="GO" id="GO:0005524">
    <property type="term" value="F:ATP binding"/>
    <property type="evidence" value="ECO:0007669"/>
    <property type="project" value="UniProtKB-UniRule"/>
</dbReference>
<dbReference type="FunFam" id="1.10.730.10:FF:000011">
    <property type="entry name" value="Leucine--tRNA ligase chloroplastic/mitochondrial"/>
    <property type="match status" value="1"/>
</dbReference>
<dbReference type="Pfam" id="PF09334">
    <property type="entry name" value="tRNA-synt_1g"/>
    <property type="match status" value="1"/>
</dbReference>
<dbReference type="HAMAP" id="MF_00049_B">
    <property type="entry name" value="Leu_tRNA_synth_B"/>
    <property type="match status" value="1"/>
</dbReference>
<dbReference type="EC" id="6.1.1.4" evidence="9"/>
<feature type="domain" description="Methionyl/Valyl/Leucyl/Isoleucyl-tRNA synthetase anticodon-binding" evidence="12">
    <location>
        <begin position="687"/>
        <end position="804"/>
    </location>
</feature>
<comment type="catalytic activity">
    <reaction evidence="8 9">
        <text>tRNA(Leu) + L-leucine + ATP = L-leucyl-tRNA(Leu) + AMP + diphosphate</text>
        <dbReference type="Rhea" id="RHEA:11688"/>
        <dbReference type="Rhea" id="RHEA-COMP:9613"/>
        <dbReference type="Rhea" id="RHEA-COMP:9622"/>
        <dbReference type="ChEBI" id="CHEBI:30616"/>
        <dbReference type="ChEBI" id="CHEBI:33019"/>
        <dbReference type="ChEBI" id="CHEBI:57427"/>
        <dbReference type="ChEBI" id="CHEBI:78442"/>
        <dbReference type="ChEBI" id="CHEBI:78494"/>
        <dbReference type="ChEBI" id="CHEBI:456215"/>
        <dbReference type="EC" id="6.1.1.4"/>
    </reaction>
</comment>
<dbReference type="InterPro" id="IPR009008">
    <property type="entry name" value="Val/Leu/Ile-tRNA-synth_edit"/>
</dbReference>
<dbReference type="Gene3D" id="3.90.740.10">
    <property type="entry name" value="Valyl/Leucyl/Isoleucyl-tRNA synthetase, editing domain"/>
    <property type="match status" value="1"/>
</dbReference>
<evidence type="ECO:0000259" key="12">
    <source>
        <dbReference type="Pfam" id="PF08264"/>
    </source>
</evidence>
<dbReference type="InterPro" id="IPR015413">
    <property type="entry name" value="Methionyl/Leucyl_tRNA_Synth"/>
</dbReference>
<sequence>MYSHQKIEKKWQEIWEKNQSHKTKSASKKKKFFCLDMFPYPSGEGLHVGHLRGYSYSDAIARKKKMEGYNVLHPMGWDAFGLPAENFALKHGVHPIESTKKNIANIKKQLEASGFMYDWTREINSSSLEYYQWTQWLFLQLYKNGLAYRKEAPVNFCPSCEASLANEEVVDGKCERCGTLTIKKNLKQWFFKITKYADQLVDDLKVLDWPEKVKTMQKNWIGRSFGTEFFMEILHGEKGVMESENIDKFTQQRLKINLNETVKIKVYTTRIDTIFGITYVVLAPEHPLVPYLTTQEYKDDIEKYVEKTRDASEIERTSQEKEKTGVFTGSYATNPVNGAKVPIWIADYVLFEYGTGAIMAVPAHDERDFIFAKKYDLEIIEVIKSEDKQSSIENCAFIDDGILISSGEFDQLSSVVAREKITQWLENQGLGFGTKKYKIRDWLISRQRYWGAPIPIIYCNQCGEIPVLEENLPIKLPENIQNFSPTADGRSPLASVKEFIETKCPYCGGYAERETDTISQWVCSSWYFTRYADSKNSKEIFNKKKVNHWLPVDLYIGGVEHAILHLLYARFFTKVMRDLKLIEFSEPFIHLFNQGMIYYKGKKMSKSKGNVVNPDEFFEKYGADTMRVYELFMGPAEQDVEWNDQGVIGANRFLQKVWKIVENSVNTNPCGCLENKTIEQCKNLKVLERLTHQTIKKVTEDIEAFKFNTVISCLMEYTNSIFNNKFKVQKEYVEILLKLLAPIAPHICEELWHKLHPELFEKESIFDQKWPKYDADLIINEKFELVVQINSKVRCSIEVEKNISEAEAKELALKNEKTKKWISEESKIKKIIFVPGKLINIVI</sequence>
<protein>
    <recommendedName>
        <fullName evidence="9">Leucine--tRNA ligase</fullName>
        <ecNumber evidence="9">6.1.1.4</ecNumber>
    </recommendedName>
    <alternativeName>
        <fullName evidence="9">Leucyl-tRNA synthetase</fullName>
        <shortName evidence="9">LeuRS</shortName>
    </alternativeName>
</protein>
<feature type="domain" description="Aminoacyl-tRNA synthetase class Ia" evidence="11">
    <location>
        <begin position="438"/>
        <end position="642"/>
    </location>
</feature>
<dbReference type="InterPro" id="IPR014729">
    <property type="entry name" value="Rossmann-like_a/b/a_fold"/>
</dbReference>
<name>A0A2N1UP61_9BACT</name>
<dbReference type="SUPFAM" id="SSF47323">
    <property type="entry name" value="Anticodon-binding domain of a subclass of class I aminoacyl-tRNA synthetases"/>
    <property type="match status" value="1"/>
</dbReference>
<evidence type="ECO:0000259" key="14">
    <source>
        <dbReference type="Pfam" id="PF13603"/>
    </source>
</evidence>
<evidence type="ECO:0000256" key="4">
    <source>
        <dbReference type="ARBA" id="ARBA00022741"/>
    </source>
</evidence>
<evidence type="ECO:0000313" key="15">
    <source>
        <dbReference type="EMBL" id="PKL72686.1"/>
    </source>
</evidence>
<dbReference type="Proteomes" id="UP000233414">
    <property type="component" value="Unassembled WGS sequence"/>
</dbReference>
<dbReference type="PANTHER" id="PTHR43740">
    <property type="entry name" value="LEUCYL-TRNA SYNTHETASE"/>
    <property type="match status" value="1"/>
</dbReference>
<comment type="caution">
    <text evidence="15">The sequence shown here is derived from an EMBL/GenBank/DDBJ whole genome shotgun (WGS) entry which is preliminary data.</text>
</comment>
<evidence type="ECO:0000256" key="9">
    <source>
        <dbReference type="HAMAP-Rule" id="MF_00049"/>
    </source>
</evidence>
<evidence type="ECO:0000256" key="1">
    <source>
        <dbReference type="ARBA" id="ARBA00005594"/>
    </source>
</evidence>
<dbReference type="InterPro" id="IPR001412">
    <property type="entry name" value="aa-tRNA-synth_I_CS"/>
</dbReference>
<keyword evidence="6 9" id="KW-0648">Protein biosynthesis</keyword>
<comment type="similarity">
    <text evidence="1 9 10">Belongs to the class-I aminoacyl-tRNA synthetase family.</text>
</comment>
<proteinExistence type="inferred from homology"/>
<keyword evidence="3 9" id="KW-0436">Ligase</keyword>
<dbReference type="GO" id="GO:0004823">
    <property type="term" value="F:leucine-tRNA ligase activity"/>
    <property type="evidence" value="ECO:0007669"/>
    <property type="project" value="UniProtKB-UniRule"/>
</dbReference>
<comment type="subcellular location">
    <subcellularLocation>
        <location evidence="9">Cytoplasm</location>
    </subcellularLocation>
</comment>
<dbReference type="CDD" id="cd07958">
    <property type="entry name" value="Anticodon_Ia_Leu_BEm"/>
    <property type="match status" value="1"/>
</dbReference>
<evidence type="ECO:0000256" key="8">
    <source>
        <dbReference type="ARBA" id="ARBA00047469"/>
    </source>
</evidence>
<dbReference type="NCBIfam" id="TIGR00396">
    <property type="entry name" value="leuS_bact"/>
    <property type="match status" value="1"/>
</dbReference>
<gene>
    <name evidence="9" type="primary">leuS</name>
    <name evidence="15" type="ORF">CVV26_00250</name>
</gene>
<evidence type="ECO:0000256" key="3">
    <source>
        <dbReference type="ARBA" id="ARBA00022598"/>
    </source>
</evidence>
<keyword evidence="7 9" id="KW-0030">Aminoacyl-tRNA synthetase</keyword>
<evidence type="ECO:0000256" key="7">
    <source>
        <dbReference type="ARBA" id="ARBA00023146"/>
    </source>
</evidence>
<keyword evidence="2 9" id="KW-0963">Cytoplasm</keyword>
<dbReference type="AlphaFoldDB" id="A0A2N1UP61"/>
<accession>A0A2N1UP61</accession>
<dbReference type="Pfam" id="PF13603">
    <property type="entry name" value="tRNA-synt_1_2"/>
    <property type="match status" value="1"/>
</dbReference>
<dbReference type="InterPro" id="IPR002300">
    <property type="entry name" value="aa-tRNA-synth_Ia"/>
</dbReference>
<dbReference type="EMBL" id="PGYQ01000001">
    <property type="protein sequence ID" value="PKL72686.1"/>
    <property type="molecule type" value="Genomic_DNA"/>
</dbReference>
<feature type="binding site" evidence="9">
    <location>
        <position position="606"/>
    </location>
    <ligand>
        <name>ATP</name>
        <dbReference type="ChEBI" id="CHEBI:30616"/>
    </ligand>
</feature>